<evidence type="ECO:0000259" key="2">
    <source>
        <dbReference type="SMART" id="SM00737"/>
    </source>
</evidence>
<feature type="signal peptide" evidence="1">
    <location>
        <begin position="1"/>
        <end position="23"/>
    </location>
</feature>
<reference evidence="3" key="1">
    <citation type="submission" date="2019-12" db="EMBL/GenBank/DDBJ databases">
        <title>Genome sequencing and annotation of Brassica cretica.</title>
        <authorList>
            <person name="Studholme D.J."/>
            <person name="Sarris P."/>
        </authorList>
    </citation>
    <scope>NUCLEOTIDE SEQUENCE</scope>
    <source>
        <strain evidence="3">PFS-109/04</strain>
        <tissue evidence="3">Leaf</tissue>
    </source>
</reference>
<proteinExistence type="predicted"/>
<feature type="chain" id="PRO_5035868797" description="MD-2-related lipid-recognition domain-containing protein" evidence="1">
    <location>
        <begin position="24"/>
        <end position="161"/>
    </location>
</feature>
<evidence type="ECO:0000313" key="3">
    <source>
        <dbReference type="EMBL" id="KAF3535753.1"/>
    </source>
</evidence>
<protein>
    <recommendedName>
        <fullName evidence="2">MD-2-related lipid-recognition domain-containing protein</fullName>
    </recommendedName>
</protein>
<evidence type="ECO:0000256" key="1">
    <source>
        <dbReference type="SAM" id="SignalP"/>
    </source>
</evidence>
<gene>
    <name evidence="3" type="ORF">F2Q69_00018262</name>
</gene>
<dbReference type="SMART" id="SM00737">
    <property type="entry name" value="ML"/>
    <property type="match status" value="1"/>
</dbReference>
<organism evidence="3 4">
    <name type="scientific">Brassica cretica</name>
    <name type="common">Mustard</name>
    <dbReference type="NCBI Taxonomy" id="69181"/>
    <lineage>
        <taxon>Eukaryota</taxon>
        <taxon>Viridiplantae</taxon>
        <taxon>Streptophyta</taxon>
        <taxon>Embryophyta</taxon>
        <taxon>Tracheophyta</taxon>
        <taxon>Spermatophyta</taxon>
        <taxon>Magnoliopsida</taxon>
        <taxon>eudicotyledons</taxon>
        <taxon>Gunneridae</taxon>
        <taxon>Pentapetalae</taxon>
        <taxon>rosids</taxon>
        <taxon>malvids</taxon>
        <taxon>Brassicales</taxon>
        <taxon>Brassicaceae</taxon>
        <taxon>Brassiceae</taxon>
        <taxon>Brassica</taxon>
    </lineage>
</organism>
<dbReference type="EMBL" id="QGKX02001290">
    <property type="protein sequence ID" value="KAF3535753.1"/>
    <property type="molecule type" value="Genomic_DNA"/>
</dbReference>
<keyword evidence="1" id="KW-0732">Signal</keyword>
<sequence>MAISYVQPLLLLVSLFFLPALHAVNFEYCNSKCQSIRMLESGYDFGNVTHVNISPNPVGPDVGELSITVIGHAKESIHAGSMEVYAKSENITDLLRKQPCTIESGTKFVLPLSEVPMDILEGDYKYVVSLLDEKVGDSKEAKVRMCVDFDLPTSSSTLSSA</sequence>
<name>A0A8S9Q7C2_BRACR</name>
<comment type="caution">
    <text evidence="3">The sequence shown here is derived from an EMBL/GenBank/DDBJ whole genome shotgun (WGS) entry which is preliminary data.</text>
</comment>
<dbReference type="Proteomes" id="UP000712600">
    <property type="component" value="Unassembled WGS sequence"/>
</dbReference>
<accession>A0A8S9Q7C2</accession>
<dbReference type="AlphaFoldDB" id="A0A8S9Q7C2"/>
<feature type="domain" description="MD-2-related lipid-recognition" evidence="2">
    <location>
        <begin position="26"/>
        <end position="151"/>
    </location>
</feature>
<dbReference type="InterPro" id="IPR003172">
    <property type="entry name" value="ML_dom"/>
</dbReference>
<evidence type="ECO:0000313" key="4">
    <source>
        <dbReference type="Proteomes" id="UP000712600"/>
    </source>
</evidence>